<dbReference type="Gene3D" id="3.40.50.300">
    <property type="entry name" value="P-loop containing nucleotide triphosphate hydrolases"/>
    <property type="match status" value="1"/>
</dbReference>
<evidence type="ECO:0000256" key="1">
    <source>
        <dbReference type="ARBA" id="ARBA00022741"/>
    </source>
</evidence>
<gene>
    <name evidence="5" type="ORF">SCHPADRAFT_946225</name>
</gene>
<sequence length="623" mass="70650">MPVLHISYRFVLAEIRSAKEKNPNAHKFPWRAPGFRTNFKKVPDELYPSDGLIALSDGDEAVEKDENAVQLPVHPLLVEFTATELKDFRSALRAFQTVTKSEQESFAAKNSPYRQGFKLLEGVFSRLWTMSSMNAILDELLEQDHLMAWQVYHKKGEEWPPVPGQKLVTVRDACSQHGNKLALYIFGPAGLREGECTDDVMEILKSMVRWAWARQKRSGVLRLKTKDKHQKTYEDARDALLNTPDNATPAQKQKIAKAAFEAAINYSKTLKIAAQYMLDGNEHIEEIMTMAQDVIDAIKGTDQVKATDRQRGLRKVLASLNDPMMIERFEADYREAFENTPDEDFVANELTTVSSDQDVLDFEEHLGMRGYQKKSSSEYRQLLHLPPGPFPFTCPWLGPGGKPAMMFPEYNPSLEDEELLRKGFTKIYPHWHQLGSTVAIIDRMVKKENVILADGTGVGKTFECLLLIAYLRHLVVLQEDGVTSNFPLAKDLKATDKTPEGFLGRPVLSTDHFTFEPEKGTPFVSEESYLICAPNMLVEQWVEEAGKFLDKNVWQLLVYPRDIRARETFWKETWVKAGKPSTRILFCAHSIGRQQHNGSGVSDQRQTRSDIASSTPVAPRSPV</sequence>
<dbReference type="InterPro" id="IPR027417">
    <property type="entry name" value="P-loop_NTPase"/>
</dbReference>
<feature type="compositionally biased region" description="Polar residues" evidence="3">
    <location>
        <begin position="595"/>
        <end position="616"/>
    </location>
</feature>
<accession>A0A0H2R4L5</accession>
<evidence type="ECO:0000313" key="5">
    <source>
        <dbReference type="EMBL" id="KLO06282.1"/>
    </source>
</evidence>
<protein>
    <recommendedName>
        <fullName evidence="4">SNF2 N-terminal domain-containing protein</fullName>
    </recommendedName>
</protein>
<keyword evidence="1" id="KW-0547">Nucleotide-binding</keyword>
<dbReference type="Pfam" id="PF00176">
    <property type="entry name" value="SNF2-rel_dom"/>
    <property type="match status" value="1"/>
</dbReference>
<dbReference type="OrthoDB" id="3270319at2759"/>
<dbReference type="InParanoid" id="A0A0H2R4L5"/>
<feature type="region of interest" description="Disordered" evidence="3">
    <location>
        <begin position="595"/>
        <end position="623"/>
    </location>
</feature>
<proteinExistence type="predicted"/>
<evidence type="ECO:0000313" key="6">
    <source>
        <dbReference type="Proteomes" id="UP000053477"/>
    </source>
</evidence>
<dbReference type="InterPro" id="IPR000330">
    <property type="entry name" value="SNF2_N"/>
</dbReference>
<evidence type="ECO:0000259" key="4">
    <source>
        <dbReference type="Pfam" id="PF00176"/>
    </source>
</evidence>
<evidence type="ECO:0000256" key="2">
    <source>
        <dbReference type="ARBA" id="ARBA00022840"/>
    </source>
</evidence>
<dbReference type="STRING" id="27342.A0A0H2R4L5"/>
<dbReference type="SUPFAM" id="SSF52540">
    <property type="entry name" value="P-loop containing nucleoside triphosphate hydrolases"/>
    <property type="match status" value="1"/>
</dbReference>
<feature type="domain" description="SNF2 N-terminal" evidence="4">
    <location>
        <begin position="381"/>
        <end position="567"/>
    </location>
</feature>
<dbReference type="EMBL" id="KQ086220">
    <property type="protein sequence ID" value="KLO06282.1"/>
    <property type="molecule type" value="Genomic_DNA"/>
</dbReference>
<dbReference type="AlphaFoldDB" id="A0A0H2R4L5"/>
<keyword evidence="2" id="KW-0067">ATP-binding</keyword>
<reference evidence="5 6" key="1">
    <citation type="submission" date="2015-04" db="EMBL/GenBank/DDBJ databases">
        <title>Complete genome sequence of Schizopora paradoxa KUC8140, a cosmopolitan wood degrader in East Asia.</title>
        <authorList>
            <consortium name="DOE Joint Genome Institute"/>
            <person name="Min B."/>
            <person name="Park H."/>
            <person name="Jang Y."/>
            <person name="Kim J.-J."/>
            <person name="Kim K.H."/>
            <person name="Pangilinan J."/>
            <person name="Lipzen A."/>
            <person name="Riley R."/>
            <person name="Grigoriev I.V."/>
            <person name="Spatafora J.W."/>
            <person name="Choi I.-G."/>
        </authorList>
    </citation>
    <scope>NUCLEOTIDE SEQUENCE [LARGE SCALE GENOMIC DNA]</scope>
    <source>
        <strain evidence="5 6">KUC8140</strain>
    </source>
</reference>
<evidence type="ECO:0000256" key="3">
    <source>
        <dbReference type="SAM" id="MobiDB-lite"/>
    </source>
</evidence>
<dbReference type="Proteomes" id="UP000053477">
    <property type="component" value="Unassembled WGS sequence"/>
</dbReference>
<dbReference type="GO" id="GO:0005524">
    <property type="term" value="F:ATP binding"/>
    <property type="evidence" value="ECO:0007669"/>
    <property type="project" value="InterPro"/>
</dbReference>
<organism evidence="5 6">
    <name type="scientific">Schizopora paradoxa</name>
    <dbReference type="NCBI Taxonomy" id="27342"/>
    <lineage>
        <taxon>Eukaryota</taxon>
        <taxon>Fungi</taxon>
        <taxon>Dikarya</taxon>
        <taxon>Basidiomycota</taxon>
        <taxon>Agaricomycotina</taxon>
        <taxon>Agaricomycetes</taxon>
        <taxon>Hymenochaetales</taxon>
        <taxon>Schizoporaceae</taxon>
        <taxon>Schizopora</taxon>
    </lineage>
</organism>
<keyword evidence="6" id="KW-1185">Reference proteome</keyword>
<name>A0A0H2R4L5_9AGAM</name>